<evidence type="ECO:0000259" key="4">
    <source>
        <dbReference type="PROSITE" id="PS50060"/>
    </source>
</evidence>
<evidence type="ECO:0000256" key="2">
    <source>
        <dbReference type="PROSITE-ProRule" id="PRU00196"/>
    </source>
</evidence>
<feature type="disulfide bond" evidence="2">
    <location>
        <begin position="91"/>
        <end position="101"/>
    </location>
</feature>
<reference evidence="7" key="1">
    <citation type="submission" date="2025-08" db="UniProtKB">
        <authorList>
            <consortium name="RefSeq"/>
        </authorList>
    </citation>
    <scope>IDENTIFICATION</scope>
</reference>
<dbReference type="InterPro" id="IPR036772">
    <property type="entry name" value="SRCR-like_dom_sf"/>
</dbReference>
<evidence type="ECO:0000256" key="1">
    <source>
        <dbReference type="ARBA" id="ARBA00023157"/>
    </source>
</evidence>
<dbReference type="SMART" id="SM00137">
    <property type="entry name" value="MAM"/>
    <property type="match status" value="3"/>
</dbReference>
<dbReference type="InterPro" id="IPR013320">
    <property type="entry name" value="ConA-like_dom_sf"/>
</dbReference>
<dbReference type="AlphaFoldDB" id="A0A7E6EQG6"/>
<evidence type="ECO:0000256" key="3">
    <source>
        <dbReference type="SAM" id="SignalP"/>
    </source>
</evidence>
<dbReference type="PROSITE" id="PS50287">
    <property type="entry name" value="SRCR_2"/>
    <property type="match status" value="1"/>
</dbReference>
<dbReference type="RefSeq" id="XP_036357568.1">
    <property type="nucleotide sequence ID" value="XM_036501675.1"/>
</dbReference>
<sequence length="1049" mass="119631">MNWYPRQISVCLTLLIFVALTSGYATYNGDVALEYSGLVKIHYNGKWGTICYSSSRARLMASAICRSLGLKYNYYSKSYSKIPAFMNGQTCRGDENSIMGCSYPYLSSYQYCSLKLAVKCMANPAELYCSFESNNCSMAINGTGYVWKRSLPPSSKDAGPITDHTAKTRYGKYMFASAVGFPGQKTDFKTNIFYPVAKSISFYYYMFGKDMGKLNIYRENFSGKTLLKTISGNHGDKWKYACVPLTYKYGKLQFVFEAVQGSGYMSDIAIDDVTISTNNCSFWNASCDFHEDTCNYDIDSKYSSYGWSLDKLFGLSDHSGSGYYLVYKRSYYSILKSSVTSPLLDLPSEKIKVTFYYYMKGSSRGELQLRFVEDGDQMYDKSYFWQDSGDHGSLWQYGCMELPTNKKGRIMFYGITASGWSGGMALDDIHFSKGSCQIGITHNVCHFNNPKLCNYTIDCMNPNEYTWRRNQGSTSSSYTGPSSDYSKDKYGFYLYAEASYGSPNDTTLLNFEVSNVKDKFLVFAYNMFGNTVGNLVVRFIYKNSMYEDVWKKEGNQGLYWHKECVFISGDISIISFIGTRGSSYSGDMAVDRISIESKGCGGSFDCDFQEQLCKYKIYSYGFRWIIEKEYTNSSDTNGFLKIYSRTSSESSTFQLSSPYASVINGTSVSFKYKLTDKVKVFALLARYSSSNRSTKSNASSSSSYSTKKLWSSYGEEHTEFKTACVDLPSSDSLSLQFEVTPNPNSYYYTLVSLDDIAVNNETCKIGITHHFCEFKEPHLCDYTVECPENSEYTWQLRSYSPYRSGSIPYTNSVSLLDHRKSVENEESKIQSDDLRNCLKRFMELFEVLSDFLSDKPEMKHLLTIDGKAFVSYLTDSFEKLNMLNKQLQGSNKTLMDAKTKIFDFVTFIEYQEELMEMQNDESVKTLFNIKGVRSSLCNETETKYTNSASFTRKLLLPFPSSYLAEYGFSAKNTYQKQYQSEQHRLFAEYFLDMNPQQDNCFAICYMYIDSSKGKPGDKSELVFKKVQPPTGKSLYFTYFITENNGNLKV</sequence>
<dbReference type="InterPro" id="IPR001190">
    <property type="entry name" value="SRCR"/>
</dbReference>
<dbReference type="GO" id="GO:0016020">
    <property type="term" value="C:membrane"/>
    <property type="evidence" value="ECO:0007669"/>
    <property type="project" value="InterPro"/>
</dbReference>
<evidence type="ECO:0000313" key="6">
    <source>
        <dbReference type="Proteomes" id="UP000515154"/>
    </source>
</evidence>
<feature type="chain" id="PRO_5028973505" evidence="3">
    <location>
        <begin position="24"/>
        <end position="1049"/>
    </location>
</feature>
<dbReference type="Gene3D" id="3.10.250.10">
    <property type="entry name" value="SRCR-like domain"/>
    <property type="match status" value="1"/>
</dbReference>
<dbReference type="SUPFAM" id="SSF49899">
    <property type="entry name" value="Concanavalin A-like lectins/glucanases"/>
    <property type="match status" value="4"/>
</dbReference>
<keyword evidence="1 2" id="KW-1015">Disulfide bond</keyword>
<protein>
    <submittedName>
        <fullName evidence="7">MAM and LDL-receptor class A domain-containing protein 2-like</fullName>
    </submittedName>
</protein>
<feature type="domain" description="MAM" evidence="4">
    <location>
        <begin position="285"/>
        <end position="438"/>
    </location>
</feature>
<dbReference type="SUPFAM" id="SSF56487">
    <property type="entry name" value="SRCR-like"/>
    <property type="match status" value="1"/>
</dbReference>
<feature type="domain" description="SRCR" evidence="5">
    <location>
        <begin position="18"/>
        <end position="130"/>
    </location>
</feature>
<feature type="domain" description="MAM" evidence="4">
    <location>
        <begin position="604"/>
        <end position="765"/>
    </location>
</feature>
<evidence type="ECO:0000259" key="5">
    <source>
        <dbReference type="PROSITE" id="PS50287"/>
    </source>
</evidence>
<dbReference type="Proteomes" id="UP000515154">
    <property type="component" value="Linkage group LG3"/>
</dbReference>
<organism evidence="6 7">
    <name type="scientific">Octopus sinensis</name>
    <name type="common">East Asian common octopus</name>
    <dbReference type="NCBI Taxonomy" id="2607531"/>
    <lineage>
        <taxon>Eukaryota</taxon>
        <taxon>Metazoa</taxon>
        <taxon>Spiralia</taxon>
        <taxon>Lophotrochozoa</taxon>
        <taxon>Mollusca</taxon>
        <taxon>Cephalopoda</taxon>
        <taxon>Coleoidea</taxon>
        <taxon>Octopodiformes</taxon>
        <taxon>Octopoda</taxon>
        <taxon>Incirrata</taxon>
        <taxon>Octopodidae</taxon>
        <taxon>Octopus</taxon>
    </lineage>
</organism>
<evidence type="ECO:0000313" key="7">
    <source>
        <dbReference type="RefSeq" id="XP_036357568.1"/>
    </source>
</evidence>
<comment type="caution">
    <text evidence="2">Lacks conserved residue(s) required for the propagation of feature annotation.</text>
</comment>
<feature type="domain" description="MAM" evidence="4">
    <location>
        <begin position="127"/>
        <end position="282"/>
    </location>
</feature>
<keyword evidence="3" id="KW-0732">Signal</keyword>
<proteinExistence type="predicted"/>
<dbReference type="CDD" id="cd06263">
    <property type="entry name" value="MAM"/>
    <property type="match status" value="3"/>
</dbReference>
<feature type="domain" description="MAM" evidence="4">
    <location>
        <begin position="443"/>
        <end position="602"/>
    </location>
</feature>
<dbReference type="Gene3D" id="2.60.120.200">
    <property type="match status" value="4"/>
</dbReference>
<name>A0A7E6EQG6_9MOLL</name>
<dbReference type="PANTHER" id="PTHR23282">
    <property type="entry name" value="APICAL ENDOSOMAL GLYCOPROTEIN PRECURSOR"/>
    <property type="match status" value="1"/>
</dbReference>
<dbReference type="Pfam" id="PF00629">
    <property type="entry name" value="MAM"/>
    <property type="match status" value="4"/>
</dbReference>
<keyword evidence="6" id="KW-1185">Reference proteome</keyword>
<dbReference type="Pfam" id="PF00530">
    <property type="entry name" value="SRCR"/>
    <property type="match status" value="1"/>
</dbReference>
<dbReference type="SMART" id="SM00202">
    <property type="entry name" value="SR"/>
    <property type="match status" value="1"/>
</dbReference>
<dbReference type="PROSITE" id="PS50060">
    <property type="entry name" value="MAM_2"/>
    <property type="match status" value="4"/>
</dbReference>
<gene>
    <name evidence="7" type="primary">LOC115209557</name>
</gene>
<feature type="signal peptide" evidence="3">
    <location>
        <begin position="1"/>
        <end position="23"/>
    </location>
</feature>
<dbReference type="PANTHER" id="PTHR23282:SF101">
    <property type="entry name" value="MAM DOMAIN-CONTAINING PROTEIN"/>
    <property type="match status" value="1"/>
</dbReference>
<dbReference type="InterPro" id="IPR051560">
    <property type="entry name" value="MAM_domain-containing"/>
</dbReference>
<accession>A0A7E6EQG6</accession>
<dbReference type="KEGG" id="osn:115209557"/>
<dbReference type="InterPro" id="IPR000998">
    <property type="entry name" value="MAM_dom"/>
</dbReference>